<dbReference type="EMBL" id="JADGJH010000713">
    <property type="protein sequence ID" value="KAJ3123813.1"/>
    <property type="molecule type" value="Genomic_DNA"/>
</dbReference>
<proteinExistence type="predicted"/>
<organism evidence="1 2">
    <name type="scientific">Physocladia obscura</name>
    <dbReference type="NCBI Taxonomy" id="109957"/>
    <lineage>
        <taxon>Eukaryota</taxon>
        <taxon>Fungi</taxon>
        <taxon>Fungi incertae sedis</taxon>
        <taxon>Chytridiomycota</taxon>
        <taxon>Chytridiomycota incertae sedis</taxon>
        <taxon>Chytridiomycetes</taxon>
        <taxon>Chytridiales</taxon>
        <taxon>Chytriomycetaceae</taxon>
        <taxon>Physocladia</taxon>
    </lineage>
</organism>
<protein>
    <submittedName>
        <fullName evidence="1">Uncharacterized protein</fullName>
    </submittedName>
</protein>
<sequence>MQRFFDGIAMIEGVISSFSWSNKTIHYDKTLQDTMSHMARNLVTALPESFENQLSEFRNGAQGEQIAQLFKNLQVAGDSNCTNGIKLGHMYNYSFALPLSQVESKVLNLIYTCNKDDSDDADCICEYQISSDEIKTTRIEVEICPPYIKEAIVFALDLVESKLKAVWAEMKLGTAVLACSFVFFKLLNAWTAWHFQNLSKSNRNLDKTIEDTIKIELKKAVFDIFHDQQSTLNRDIQSAIEKGIKEAVFDLFNKKHSVINGDIRNSIEIGIKEAIIMSFDQPVFKNLVISIMKDNLNSQFDTDNGNGILVK</sequence>
<gene>
    <name evidence="1" type="ORF">HK100_011475</name>
</gene>
<dbReference type="Proteomes" id="UP001211907">
    <property type="component" value="Unassembled WGS sequence"/>
</dbReference>
<keyword evidence="2" id="KW-1185">Reference proteome</keyword>
<evidence type="ECO:0000313" key="2">
    <source>
        <dbReference type="Proteomes" id="UP001211907"/>
    </source>
</evidence>
<comment type="caution">
    <text evidence="1">The sequence shown here is derived from an EMBL/GenBank/DDBJ whole genome shotgun (WGS) entry which is preliminary data.</text>
</comment>
<reference evidence="1" key="1">
    <citation type="submission" date="2020-05" db="EMBL/GenBank/DDBJ databases">
        <title>Phylogenomic resolution of chytrid fungi.</title>
        <authorList>
            <person name="Stajich J.E."/>
            <person name="Amses K."/>
            <person name="Simmons R."/>
            <person name="Seto K."/>
            <person name="Myers J."/>
            <person name="Bonds A."/>
            <person name="Quandt C.A."/>
            <person name="Barry K."/>
            <person name="Liu P."/>
            <person name="Grigoriev I."/>
            <person name="Longcore J.E."/>
            <person name="James T.Y."/>
        </authorList>
    </citation>
    <scope>NUCLEOTIDE SEQUENCE</scope>
    <source>
        <strain evidence="1">JEL0513</strain>
    </source>
</reference>
<dbReference type="AlphaFoldDB" id="A0AAD5XGK9"/>
<accession>A0AAD5XGK9</accession>
<name>A0AAD5XGK9_9FUNG</name>
<evidence type="ECO:0000313" key="1">
    <source>
        <dbReference type="EMBL" id="KAJ3123813.1"/>
    </source>
</evidence>